<reference evidence="2 3" key="1">
    <citation type="submission" date="2011-06" db="EMBL/GenBank/DDBJ databases">
        <authorList>
            <person name="Muzny D."/>
            <person name="Qin X."/>
            <person name="Deng J."/>
            <person name="Jiang H."/>
            <person name="Liu Y."/>
            <person name="Qu J."/>
            <person name="Song X.-Z."/>
            <person name="Zhang L."/>
            <person name="Thornton R."/>
            <person name="Coyle M."/>
            <person name="Francisco L."/>
            <person name="Jackson L."/>
            <person name="Javaid M."/>
            <person name="Korchina V."/>
            <person name="Kovar C."/>
            <person name="Mata R."/>
            <person name="Mathew T."/>
            <person name="Ngo R."/>
            <person name="Nguyen L."/>
            <person name="Nguyen N."/>
            <person name="Okwuonu G."/>
            <person name="Ongeri F."/>
            <person name="Pham C."/>
            <person name="Simmons D."/>
            <person name="Wilczek-Boney K."/>
            <person name="Hale W."/>
            <person name="Jakkamsetti A."/>
            <person name="Pham P."/>
            <person name="Ruth R."/>
            <person name="San Lucas F."/>
            <person name="Warren J."/>
            <person name="Zhang J."/>
            <person name="Zhao Z."/>
            <person name="Zhou C."/>
            <person name="Zhu D."/>
            <person name="Lee S."/>
            <person name="Bess C."/>
            <person name="Blankenburg K."/>
            <person name="Forbes L."/>
            <person name="Fu Q."/>
            <person name="Gubbala S."/>
            <person name="Hirani K."/>
            <person name="Jayaseelan J.C."/>
            <person name="Lara F."/>
            <person name="Munidasa M."/>
            <person name="Palculict T."/>
            <person name="Patil S."/>
            <person name="Pu L.-L."/>
            <person name="Saada N."/>
            <person name="Tang L."/>
            <person name="Weissenberger G."/>
            <person name="Zhu Y."/>
            <person name="Hemphill L."/>
            <person name="Shang Y."/>
            <person name="Youmans B."/>
            <person name="Ayvaz T."/>
            <person name="Ross M."/>
            <person name="Santibanez J."/>
            <person name="Aqrawi P."/>
            <person name="Gross S."/>
            <person name="Joshi V."/>
            <person name="Fowler G."/>
            <person name="Nazareth L."/>
            <person name="Reid J."/>
            <person name="Worley K."/>
            <person name="Petrosino J."/>
            <person name="Highlander S."/>
            <person name="Gibbs R."/>
        </authorList>
    </citation>
    <scope>NUCLEOTIDE SEQUENCE [LARGE SCALE GENOMIC DNA]</scope>
    <source>
        <strain evidence="2 3">9715</strain>
    </source>
</reference>
<dbReference type="RefSeq" id="WP_009116143.1">
    <property type="nucleotide sequence ID" value="NZ_JH165159.1"/>
</dbReference>
<comment type="caution">
    <text evidence="2">The sequence shown here is derived from an EMBL/GenBank/DDBJ whole genome shotgun (WGS) entry which is preliminary data.</text>
</comment>
<dbReference type="SMART" id="SM00530">
    <property type="entry name" value="HTH_XRE"/>
    <property type="match status" value="1"/>
</dbReference>
<sequence>MNIRRFDIAEYLDSEEMIAAYLSSVLEDGSAEEFIAALGDVARARGISELAEKTGLGRESLYKTLSGNSKPRFDTVLKIARGLGLELSLTAHV</sequence>
<protein>
    <submittedName>
        <fullName evidence="2">XRE family transcriptional regulator</fullName>
    </submittedName>
</protein>
<dbReference type="CDD" id="cd00093">
    <property type="entry name" value="HTH_XRE"/>
    <property type="match status" value="1"/>
</dbReference>
<keyword evidence="3" id="KW-1185">Reference proteome</keyword>
<dbReference type="OrthoDB" id="9798416at2"/>
<proteinExistence type="predicted"/>
<accession>G4CPJ1</accession>
<dbReference type="STRING" id="1030841.HMPREF9370_1001"/>
<dbReference type="GO" id="GO:0003677">
    <property type="term" value="F:DNA binding"/>
    <property type="evidence" value="ECO:0007669"/>
    <property type="project" value="InterPro"/>
</dbReference>
<dbReference type="NCBIfam" id="TIGR02684">
    <property type="entry name" value="dnstrm_HI1420"/>
    <property type="match status" value="1"/>
</dbReference>
<dbReference type="SUPFAM" id="SSF47413">
    <property type="entry name" value="lambda repressor-like DNA-binding domains"/>
    <property type="match status" value="1"/>
</dbReference>
<dbReference type="AlphaFoldDB" id="G4CPJ1"/>
<dbReference type="PROSITE" id="PS50943">
    <property type="entry name" value="HTH_CROC1"/>
    <property type="match status" value="1"/>
</dbReference>
<evidence type="ECO:0000313" key="2">
    <source>
        <dbReference type="EMBL" id="EGZ47754.1"/>
    </source>
</evidence>
<organism evidence="2 3">
    <name type="scientific">Neisseria wadsworthii 9715</name>
    <dbReference type="NCBI Taxonomy" id="1030841"/>
    <lineage>
        <taxon>Bacteria</taxon>
        <taxon>Pseudomonadati</taxon>
        <taxon>Pseudomonadota</taxon>
        <taxon>Betaproteobacteria</taxon>
        <taxon>Neisseriales</taxon>
        <taxon>Neisseriaceae</taxon>
        <taxon>Neisseria</taxon>
    </lineage>
</organism>
<dbReference type="InterPro" id="IPR001387">
    <property type="entry name" value="Cro/C1-type_HTH"/>
</dbReference>
<dbReference type="Pfam" id="PF21716">
    <property type="entry name" value="dnstrm_HI1420"/>
    <property type="match status" value="1"/>
</dbReference>
<evidence type="ECO:0000259" key="1">
    <source>
        <dbReference type="PROSITE" id="PS50943"/>
    </source>
</evidence>
<dbReference type="InterPro" id="IPR010982">
    <property type="entry name" value="Lambda_DNA-bd_dom_sf"/>
</dbReference>
<dbReference type="PATRIC" id="fig|1030841.3.peg.980"/>
<dbReference type="PANTHER" id="PTHR40275">
    <property type="entry name" value="SSL7038 PROTEIN"/>
    <property type="match status" value="1"/>
</dbReference>
<name>G4CPJ1_9NEIS</name>
<dbReference type="HOGENOM" id="CLU_137365_1_0_4"/>
<dbReference type="Proteomes" id="UP000005336">
    <property type="component" value="Unassembled WGS sequence"/>
</dbReference>
<evidence type="ECO:0000313" key="3">
    <source>
        <dbReference type="Proteomes" id="UP000005336"/>
    </source>
</evidence>
<dbReference type="Gene3D" id="1.10.260.40">
    <property type="entry name" value="lambda repressor-like DNA-binding domains"/>
    <property type="match status" value="1"/>
</dbReference>
<dbReference type="EMBL" id="AGAZ01000038">
    <property type="protein sequence ID" value="EGZ47754.1"/>
    <property type="molecule type" value="Genomic_DNA"/>
</dbReference>
<gene>
    <name evidence="2" type="ORF">HMPREF9370_1001</name>
</gene>
<dbReference type="PANTHER" id="PTHR40275:SF1">
    <property type="entry name" value="SSL7038 PROTEIN"/>
    <property type="match status" value="1"/>
</dbReference>
<dbReference type="InterPro" id="IPR014057">
    <property type="entry name" value="HI1420"/>
</dbReference>
<feature type="domain" description="HTH cro/C1-type" evidence="1">
    <location>
        <begin position="48"/>
        <end position="92"/>
    </location>
</feature>